<comment type="similarity">
    <text evidence="8">Belongs to the DEAD box helicase family.</text>
</comment>
<evidence type="ECO:0000256" key="7">
    <source>
        <dbReference type="PROSITE-ProRule" id="PRU00552"/>
    </source>
</evidence>
<feature type="domain" description="Helicase ATP-binding" evidence="10">
    <location>
        <begin position="177"/>
        <end position="369"/>
    </location>
</feature>
<dbReference type="EMBL" id="NESQ01000189">
    <property type="protein sequence ID" value="PUU76448.1"/>
    <property type="molecule type" value="Genomic_DNA"/>
</dbReference>
<evidence type="ECO:0000259" key="11">
    <source>
        <dbReference type="PROSITE" id="PS51194"/>
    </source>
</evidence>
<dbReference type="SUPFAM" id="SSF52540">
    <property type="entry name" value="P-loop containing nucleoside triphosphate hydrolases"/>
    <property type="match status" value="1"/>
</dbReference>
<evidence type="ECO:0000256" key="2">
    <source>
        <dbReference type="ARBA" id="ARBA00022741"/>
    </source>
</evidence>
<feature type="region of interest" description="Disordered" evidence="9">
    <location>
        <begin position="543"/>
        <end position="593"/>
    </location>
</feature>
<evidence type="ECO:0000313" key="14">
    <source>
        <dbReference type="Proteomes" id="UP000244722"/>
    </source>
</evidence>
<comment type="catalytic activity">
    <reaction evidence="6">
        <text>ATP + H2O = ADP + phosphate + H(+)</text>
        <dbReference type="Rhea" id="RHEA:13065"/>
        <dbReference type="ChEBI" id="CHEBI:15377"/>
        <dbReference type="ChEBI" id="CHEBI:15378"/>
        <dbReference type="ChEBI" id="CHEBI:30616"/>
        <dbReference type="ChEBI" id="CHEBI:43474"/>
        <dbReference type="ChEBI" id="CHEBI:456216"/>
        <dbReference type="EC" id="3.6.4.13"/>
    </reaction>
</comment>
<dbReference type="GO" id="GO:0005524">
    <property type="term" value="F:ATP binding"/>
    <property type="evidence" value="ECO:0007669"/>
    <property type="project" value="UniProtKB-KW"/>
</dbReference>
<dbReference type="PANTHER" id="PTHR47958">
    <property type="entry name" value="ATP-DEPENDENT RNA HELICASE DBP3"/>
    <property type="match status" value="1"/>
</dbReference>
<dbReference type="InterPro" id="IPR027417">
    <property type="entry name" value="P-loop_NTPase"/>
</dbReference>
<sequence length="593" mass="65229">MTTQEGPNTVASLSDDINAMVAAVQSTALGDKYVVGEDAQESTPPVPVVGPRVGKWTERETTNYDTYVTPVQDPEAPRGLPVGEWSASSVRYEWKEEYGDVAPADEVLERILFGDVPERAGAGLQFDKLLTISVYVEGQEKMNPIERFEEAALHPVMLRNIKLAGYEIPTPIQRYCIPAILEGHDLLSCAQTGSGKTAAFFIPILSKLMGKASSLAAPRPVPGSTEPYIAQPLVLVVAPTRELATQIFDESRRFCYRSRLRPCVVYGGADSATQRMELKKGCDILVGTPGRLADFLERGRILSLRRLKFVVIDEADEMLDMGFEPQIRKVLQGLDANEDDDQQVLMFSATFQKAVRKLARDFLSDDFVHIKVGRIGSTHENITQRVLWVDEARKKEAIYDLLCTAPPARTLIFVNHKRAADSLDDYLYNLKLPTTSIHGDRTQREREDAILAFRSGKCPIMIATAIAARGLDIKNVMHVINYDLVQNIDEYIHRIGRTARIGNRGLATSFFNSSNEDIATDLVKVLLESSQEVPEFLEPYRPIGEINFDEPDSDAEEGEGQGGDSGGGAGDATGGGDWGNEGAGTTEADNSGW</sequence>
<evidence type="ECO:0000256" key="9">
    <source>
        <dbReference type="SAM" id="MobiDB-lite"/>
    </source>
</evidence>
<dbReference type="GO" id="GO:0016787">
    <property type="term" value="F:hydrolase activity"/>
    <property type="evidence" value="ECO:0007669"/>
    <property type="project" value="UniProtKB-KW"/>
</dbReference>
<dbReference type="Proteomes" id="UP000244722">
    <property type="component" value="Unassembled WGS sequence"/>
</dbReference>
<evidence type="ECO:0000256" key="1">
    <source>
        <dbReference type="ARBA" id="ARBA00012552"/>
    </source>
</evidence>
<dbReference type="GO" id="GO:0003676">
    <property type="term" value="F:nucleic acid binding"/>
    <property type="evidence" value="ECO:0007669"/>
    <property type="project" value="InterPro"/>
</dbReference>
<feature type="compositionally biased region" description="Gly residues" evidence="9">
    <location>
        <begin position="560"/>
        <end position="582"/>
    </location>
</feature>
<evidence type="ECO:0000259" key="10">
    <source>
        <dbReference type="PROSITE" id="PS51192"/>
    </source>
</evidence>
<dbReference type="PROSITE" id="PS51192">
    <property type="entry name" value="HELICASE_ATP_BIND_1"/>
    <property type="match status" value="1"/>
</dbReference>
<feature type="short sequence motif" description="Q motif" evidence="7">
    <location>
        <begin position="146"/>
        <end position="174"/>
    </location>
</feature>
<dbReference type="SMART" id="SM00487">
    <property type="entry name" value="DEXDc"/>
    <property type="match status" value="1"/>
</dbReference>
<evidence type="ECO:0000256" key="3">
    <source>
        <dbReference type="ARBA" id="ARBA00022801"/>
    </source>
</evidence>
<evidence type="ECO:0000259" key="12">
    <source>
        <dbReference type="PROSITE" id="PS51195"/>
    </source>
</evidence>
<dbReference type="InterPro" id="IPR000629">
    <property type="entry name" value="RNA-helicase_DEAD-box_CS"/>
</dbReference>
<evidence type="ECO:0000256" key="8">
    <source>
        <dbReference type="RuleBase" id="RU000492"/>
    </source>
</evidence>
<keyword evidence="2 8" id="KW-0547">Nucleotide-binding</keyword>
<dbReference type="Pfam" id="PF00270">
    <property type="entry name" value="DEAD"/>
    <property type="match status" value="1"/>
</dbReference>
<keyword evidence="4 8" id="KW-0347">Helicase</keyword>
<keyword evidence="5 8" id="KW-0067">ATP-binding</keyword>
<dbReference type="SMART" id="SM00490">
    <property type="entry name" value="HELICc"/>
    <property type="match status" value="1"/>
</dbReference>
<dbReference type="GO" id="GO:0003724">
    <property type="term" value="F:RNA helicase activity"/>
    <property type="evidence" value="ECO:0007669"/>
    <property type="project" value="UniProtKB-EC"/>
</dbReference>
<proteinExistence type="inferred from homology"/>
<evidence type="ECO:0000256" key="6">
    <source>
        <dbReference type="ARBA" id="ARBA00047984"/>
    </source>
</evidence>
<name>A0A2T6ZLT4_TUBBO</name>
<dbReference type="InterPro" id="IPR014001">
    <property type="entry name" value="Helicase_ATP-bd"/>
</dbReference>
<evidence type="ECO:0000313" key="13">
    <source>
        <dbReference type="EMBL" id="PUU76448.1"/>
    </source>
</evidence>
<feature type="domain" description="DEAD-box RNA helicase Q" evidence="12">
    <location>
        <begin position="146"/>
        <end position="174"/>
    </location>
</feature>
<dbReference type="InterPro" id="IPR014014">
    <property type="entry name" value="RNA_helicase_DEAD_Q_motif"/>
</dbReference>
<dbReference type="CDD" id="cd18787">
    <property type="entry name" value="SF2_C_DEAD"/>
    <property type="match status" value="1"/>
</dbReference>
<evidence type="ECO:0000256" key="5">
    <source>
        <dbReference type="ARBA" id="ARBA00022840"/>
    </source>
</evidence>
<evidence type="ECO:0000256" key="4">
    <source>
        <dbReference type="ARBA" id="ARBA00022806"/>
    </source>
</evidence>
<gene>
    <name evidence="13" type="ORF">B9Z19DRAFT_1149554</name>
</gene>
<dbReference type="Pfam" id="PF00271">
    <property type="entry name" value="Helicase_C"/>
    <property type="match status" value="1"/>
</dbReference>
<dbReference type="InterPro" id="IPR011545">
    <property type="entry name" value="DEAD/DEAH_box_helicase_dom"/>
</dbReference>
<feature type="domain" description="Helicase C-terminal" evidence="11">
    <location>
        <begin position="381"/>
        <end position="541"/>
    </location>
</feature>
<comment type="caution">
    <text evidence="13">The sequence shown here is derived from an EMBL/GenBank/DDBJ whole genome shotgun (WGS) entry which is preliminary data.</text>
</comment>
<dbReference type="AlphaFoldDB" id="A0A2T6ZLT4"/>
<dbReference type="PROSITE" id="PS00039">
    <property type="entry name" value="DEAD_ATP_HELICASE"/>
    <property type="match status" value="1"/>
</dbReference>
<keyword evidence="14" id="KW-1185">Reference proteome</keyword>
<dbReference type="PROSITE" id="PS51195">
    <property type="entry name" value="Q_MOTIF"/>
    <property type="match status" value="1"/>
</dbReference>
<dbReference type="PROSITE" id="PS51194">
    <property type="entry name" value="HELICASE_CTER"/>
    <property type="match status" value="1"/>
</dbReference>
<feature type="compositionally biased region" description="Acidic residues" evidence="9">
    <location>
        <begin position="547"/>
        <end position="559"/>
    </location>
</feature>
<organism evidence="13 14">
    <name type="scientific">Tuber borchii</name>
    <name type="common">White truffle</name>
    <dbReference type="NCBI Taxonomy" id="42251"/>
    <lineage>
        <taxon>Eukaryota</taxon>
        <taxon>Fungi</taxon>
        <taxon>Dikarya</taxon>
        <taxon>Ascomycota</taxon>
        <taxon>Pezizomycotina</taxon>
        <taxon>Pezizomycetes</taxon>
        <taxon>Pezizales</taxon>
        <taxon>Tuberaceae</taxon>
        <taxon>Tuber</taxon>
    </lineage>
</organism>
<dbReference type="InterPro" id="IPR001650">
    <property type="entry name" value="Helicase_C-like"/>
</dbReference>
<protein>
    <recommendedName>
        <fullName evidence="1">RNA helicase</fullName>
        <ecNumber evidence="1">3.6.4.13</ecNumber>
    </recommendedName>
</protein>
<accession>A0A2T6ZLT4</accession>
<dbReference type="FunFam" id="3.40.50.300:FF:000008">
    <property type="entry name" value="ATP-dependent RNA helicase RhlB"/>
    <property type="match status" value="1"/>
</dbReference>
<keyword evidence="3 8" id="KW-0378">Hydrolase</keyword>
<dbReference type="STRING" id="42251.A0A2T6ZLT4"/>
<dbReference type="OrthoDB" id="196131at2759"/>
<dbReference type="Gene3D" id="3.40.50.300">
    <property type="entry name" value="P-loop containing nucleotide triphosphate hydrolases"/>
    <property type="match status" value="2"/>
</dbReference>
<dbReference type="EC" id="3.6.4.13" evidence="1"/>
<reference evidence="13 14" key="1">
    <citation type="submission" date="2017-04" db="EMBL/GenBank/DDBJ databases">
        <title>Draft genome sequence of Tuber borchii Vittad., a whitish edible truffle.</title>
        <authorList>
            <consortium name="DOE Joint Genome Institute"/>
            <person name="Murat C."/>
            <person name="Kuo A."/>
            <person name="Barry K.W."/>
            <person name="Clum A."/>
            <person name="Dockter R.B."/>
            <person name="Fauchery L."/>
            <person name="Iotti M."/>
            <person name="Kohler A."/>
            <person name="Labutti K."/>
            <person name="Lindquist E.A."/>
            <person name="Lipzen A."/>
            <person name="Ohm R.A."/>
            <person name="Wang M."/>
            <person name="Grigoriev I.V."/>
            <person name="Zambonelli A."/>
            <person name="Martin F.M."/>
        </authorList>
    </citation>
    <scope>NUCLEOTIDE SEQUENCE [LARGE SCALE GENOMIC DNA]</scope>
    <source>
        <strain evidence="13 14">Tbo3840</strain>
    </source>
</reference>